<feature type="region of interest" description="Disordered" evidence="1">
    <location>
        <begin position="70"/>
        <end position="94"/>
    </location>
</feature>
<evidence type="ECO:0000256" key="2">
    <source>
        <dbReference type="SAM" id="SignalP"/>
    </source>
</evidence>
<feature type="chain" id="PRO_5021320622" evidence="2">
    <location>
        <begin position="21"/>
        <end position="215"/>
    </location>
</feature>
<name>A0A4Z2FT55_9TELE</name>
<evidence type="ECO:0000313" key="3">
    <source>
        <dbReference type="EMBL" id="TNN44396.1"/>
    </source>
</evidence>
<keyword evidence="2" id="KW-0732">Signal</keyword>
<feature type="region of interest" description="Disordered" evidence="1">
    <location>
        <begin position="115"/>
        <end position="159"/>
    </location>
</feature>
<organism evidence="3 4">
    <name type="scientific">Liparis tanakae</name>
    <name type="common">Tanaka's snailfish</name>
    <dbReference type="NCBI Taxonomy" id="230148"/>
    <lineage>
        <taxon>Eukaryota</taxon>
        <taxon>Metazoa</taxon>
        <taxon>Chordata</taxon>
        <taxon>Craniata</taxon>
        <taxon>Vertebrata</taxon>
        <taxon>Euteleostomi</taxon>
        <taxon>Actinopterygii</taxon>
        <taxon>Neopterygii</taxon>
        <taxon>Teleostei</taxon>
        <taxon>Neoteleostei</taxon>
        <taxon>Acanthomorphata</taxon>
        <taxon>Eupercaria</taxon>
        <taxon>Perciformes</taxon>
        <taxon>Cottioidei</taxon>
        <taxon>Cottales</taxon>
        <taxon>Liparidae</taxon>
        <taxon>Liparis</taxon>
    </lineage>
</organism>
<keyword evidence="4" id="KW-1185">Reference proteome</keyword>
<feature type="compositionally biased region" description="Gly residues" evidence="1">
    <location>
        <begin position="120"/>
        <end position="140"/>
    </location>
</feature>
<dbReference type="AlphaFoldDB" id="A0A4Z2FT55"/>
<proteinExistence type="predicted"/>
<reference evidence="3 4" key="1">
    <citation type="submission" date="2019-03" db="EMBL/GenBank/DDBJ databases">
        <title>First draft genome of Liparis tanakae, snailfish: a comprehensive survey of snailfish specific genes.</title>
        <authorList>
            <person name="Kim W."/>
            <person name="Song I."/>
            <person name="Jeong J.-H."/>
            <person name="Kim D."/>
            <person name="Kim S."/>
            <person name="Ryu S."/>
            <person name="Song J.Y."/>
            <person name="Lee S.K."/>
        </authorList>
    </citation>
    <scope>NUCLEOTIDE SEQUENCE [LARGE SCALE GENOMIC DNA]</scope>
    <source>
        <tissue evidence="3">Muscle</tissue>
    </source>
</reference>
<accession>A0A4Z2FT55</accession>
<gene>
    <name evidence="3" type="ORF">EYF80_045389</name>
</gene>
<dbReference type="Proteomes" id="UP000314294">
    <property type="component" value="Unassembled WGS sequence"/>
</dbReference>
<evidence type="ECO:0000313" key="4">
    <source>
        <dbReference type="Proteomes" id="UP000314294"/>
    </source>
</evidence>
<protein>
    <submittedName>
        <fullName evidence="3">Uncharacterized protein</fullName>
    </submittedName>
</protein>
<comment type="caution">
    <text evidence="3">The sequence shown here is derived from an EMBL/GenBank/DDBJ whole genome shotgun (WGS) entry which is preliminary data.</text>
</comment>
<sequence>MLPPLLLLLLLLLLDPPVLEIVAASGGGGGGGFVARDPVPLLPHAGASVLPVFAGVEAAEVPHDQRLDQQHREGHYQGGPGPAGQPASAQAANHHFAPRACAELEERRLCAARREEGVEVEGGGGGEGEGGEGGGGGGGEAEQRRAGETSRRGTGPPCGEKVCVVEPVVRRWALLGNSIAAHIINSAVFLEANRADAVRDKAADRRQTLQRYLSI</sequence>
<dbReference type="EMBL" id="SRLO01000904">
    <property type="protein sequence ID" value="TNN44396.1"/>
    <property type="molecule type" value="Genomic_DNA"/>
</dbReference>
<evidence type="ECO:0000256" key="1">
    <source>
        <dbReference type="SAM" id="MobiDB-lite"/>
    </source>
</evidence>
<feature type="compositionally biased region" description="Basic and acidic residues" evidence="1">
    <location>
        <begin position="141"/>
        <end position="151"/>
    </location>
</feature>
<feature type="signal peptide" evidence="2">
    <location>
        <begin position="1"/>
        <end position="20"/>
    </location>
</feature>